<protein>
    <recommendedName>
        <fullName evidence="5">Thiamine diphosphokinase</fullName>
        <ecNumber evidence="5">2.7.6.2</ecNumber>
    </recommendedName>
</protein>
<evidence type="ECO:0000256" key="3">
    <source>
        <dbReference type="ARBA" id="ARBA00022777"/>
    </source>
</evidence>
<keyword evidence="1 7" id="KW-0808">Transferase</keyword>
<dbReference type="GO" id="GO:0030975">
    <property type="term" value="F:thiamine binding"/>
    <property type="evidence" value="ECO:0007669"/>
    <property type="project" value="InterPro"/>
</dbReference>
<dbReference type="KEGG" id="tbk:HF295_00255"/>
<accession>A0A7L6MZF3</accession>
<dbReference type="InterPro" id="IPR007371">
    <property type="entry name" value="TPK_catalytic"/>
</dbReference>
<proteinExistence type="predicted"/>
<keyword evidence="2" id="KW-0547">Nucleotide-binding</keyword>
<reference evidence="7 8" key="1">
    <citation type="submission" date="2020-04" db="EMBL/GenBank/DDBJ databases">
        <authorList>
            <person name="Zheng R.K."/>
            <person name="Sun C.M."/>
        </authorList>
    </citation>
    <scope>NUCLEOTIDE SEQUENCE [LARGE SCALE GENOMIC DNA]</scope>
    <source>
        <strain evidence="8">zrk29</strain>
    </source>
</reference>
<dbReference type="Gene3D" id="3.40.50.10240">
    <property type="entry name" value="Thiamin pyrophosphokinase, catalytic domain"/>
    <property type="match status" value="1"/>
</dbReference>
<evidence type="ECO:0000256" key="2">
    <source>
        <dbReference type="ARBA" id="ARBA00022741"/>
    </source>
</evidence>
<evidence type="ECO:0000313" key="8">
    <source>
        <dbReference type="Proteomes" id="UP000512167"/>
    </source>
</evidence>
<evidence type="ECO:0000256" key="5">
    <source>
        <dbReference type="NCBIfam" id="TIGR01378"/>
    </source>
</evidence>
<keyword evidence="3 7" id="KW-0418">Kinase</keyword>
<feature type="domain" description="Thiamin pyrophosphokinase thiamin-binding" evidence="6">
    <location>
        <begin position="138"/>
        <end position="198"/>
    </location>
</feature>
<dbReference type="InterPro" id="IPR036759">
    <property type="entry name" value="TPK_catalytic_sf"/>
</dbReference>
<keyword evidence="8" id="KW-1185">Reference proteome</keyword>
<dbReference type="InterPro" id="IPR006282">
    <property type="entry name" value="Thi_PPkinase"/>
</dbReference>
<dbReference type="SUPFAM" id="SSF63999">
    <property type="entry name" value="Thiamin pyrophosphokinase, catalytic domain"/>
    <property type="match status" value="1"/>
</dbReference>
<dbReference type="SMART" id="SM00983">
    <property type="entry name" value="TPK_B1_binding"/>
    <property type="match status" value="1"/>
</dbReference>
<dbReference type="Pfam" id="PF04263">
    <property type="entry name" value="TPK_catalytic"/>
    <property type="match status" value="1"/>
</dbReference>
<evidence type="ECO:0000259" key="6">
    <source>
        <dbReference type="SMART" id="SM00983"/>
    </source>
</evidence>
<dbReference type="EC" id="2.7.6.2" evidence="5"/>
<dbReference type="NCBIfam" id="TIGR01378">
    <property type="entry name" value="thi_PPkinase"/>
    <property type="match status" value="1"/>
</dbReference>
<dbReference type="GO" id="GO:0005524">
    <property type="term" value="F:ATP binding"/>
    <property type="evidence" value="ECO:0007669"/>
    <property type="project" value="UniProtKB-KW"/>
</dbReference>
<organism evidence="7 8">
    <name type="scientific">Hujiaoplasma nucleasis</name>
    <dbReference type="NCBI Taxonomy" id="2725268"/>
    <lineage>
        <taxon>Bacteria</taxon>
        <taxon>Bacillati</taxon>
        <taxon>Mycoplasmatota</taxon>
        <taxon>Mollicutes</taxon>
        <taxon>Candidatus Izemoplasmatales</taxon>
        <taxon>Hujiaoplasmataceae</taxon>
        <taxon>Hujiaoplasma</taxon>
    </lineage>
</organism>
<dbReference type="Proteomes" id="UP000512167">
    <property type="component" value="Chromosome"/>
</dbReference>
<evidence type="ECO:0000256" key="4">
    <source>
        <dbReference type="ARBA" id="ARBA00022840"/>
    </source>
</evidence>
<dbReference type="AlphaFoldDB" id="A0A7L6MZF3"/>
<dbReference type="InterPro" id="IPR053149">
    <property type="entry name" value="TPK"/>
</dbReference>
<dbReference type="PANTHER" id="PTHR41299">
    <property type="entry name" value="THIAMINE PYROPHOSPHOKINASE"/>
    <property type="match status" value="1"/>
</dbReference>
<evidence type="ECO:0000313" key="7">
    <source>
        <dbReference type="EMBL" id="QLY39370.1"/>
    </source>
</evidence>
<gene>
    <name evidence="7" type="ORF">HF295_00255</name>
</gene>
<dbReference type="GO" id="GO:0016301">
    <property type="term" value="F:kinase activity"/>
    <property type="evidence" value="ECO:0007669"/>
    <property type="project" value="UniProtKB-KW"/>
</dbReference>
<name>A0A7L6MZF3_9MOLU</name>
<sequence length="211" mass="24794">MFDKIKIVIGPNDYHFHRLYFEEVNEFIIGVDSGLEYLLDFHKDIDLAVGDFDSINPDTYNKIKGKCKKIIHLEKRKNKTDLAYALEYVYENYDYKQIEVYGGISGRIDHFIANLNLMKKYRFSLKDDYHYMFILNKGKHHIDNFKKYISFFAIEDVYDLQLKGFKYSLDNYYLSTSDSLSVSNEGSGDLSFSKGKLLVIMSEDQRVGDKQ</sequence>
<dbReference type="GO" id="GO:0004788">
    <property type="term" value="F:thiamine diphosphokinase activity"/>
    <property type="evidence" value="ECO:0007669"/>
    <property type="project" value="UniProtKB-UniRule"/>
</dbReference>
<dbReference type="GO" id="GO:0006772">
    <property type="term" value="P:thiamine metabolic process"/>
    <property type="evidence" value="ECO:0007669"/>
    <property type="project" value="UniProtKB-UniRule"/>
</dbReference>
<evidence type="ECO:0000256" key="1">
    <source>
        <dbReference type="ARBA" id="ARBA00022679"/>
    </source>
</evidence>
<dbReference type="Pfam" id="PF04265">
    <property type="entry name" value="TPK_B1_binding"/>
    <property type="match status" value="1"/>
</dbReference>
<dbReference type="GO" id="GO:0009229">
    <property type="term" value="P:thiamine diphosphate biosynthetic process"/>
    <property type="evidence" value="ECO:0007669"/>
    <property type="project" value="InterPro"/>
</dbReference>
<dbReference type="EMBL" id="CP051151">
    <property type="protein sequence ID" value="QLY39370.1"/>
    <property type="molecule type" value="Genomic_DNA"/>
</dbReference>
<dbReference type="InterPro" id="IPR007373">
    <property type="entry name" value="Thiamin_PyroPKinase_B1-bd"/>
</dbReference>
<dbReference type="SUPFAM" id="SSF63862">
    <property type="entry name" value="Thiamin pyrophosphokinase, substrate-binding domain"/>
    <property type="match status" value="1"/>
</dbReference>
<dbReference type="PANTHER" id="PTHR41299:SF1">
    <property type="entry name" value="THIAMINE PYROPHOSPHOKINASE"/>
    <property type="match status" value="1"/>
</dbReference>
<dbReference type="CDD" id="cd07995">
    <property type="entry name" value="TPK"/>
    <property type="match status" value="1"/>
</dbReference>
<keyword evidence="4" id="KW-0067">ATP-binding</keyword>
<dbReference type="RefSeq" id="WP_312031838.1">
    <property type="nucleotide sequence ID" value="NZ_CP051151.1"/>
</dbReference>
<dbReference type="InterPro" id="IPR036371">
    <property type="entry name" value="TPK_B1-bd_sf"/>
</dbReference>